<keyword evidence="2" id="KW-1185">Reference proteome</keyword>
<organism evidence="1 2">
    <name type="scientific">Zingiber officinale</name>
    <name type="common">Ginger</name>
    <name type="synonym">Amomum zingiber</name>
    <dbReference type="NCBI Taxonomy" id="94328"/>
    <lineage>
        <taxon>Eukaryota</taxon>
        <taxon>Viridiplantae</taxon>
        <taxon>Streptophyta</taxon>
        <taxon>Embryophyta</taxon>
        <taxon>Tracheophyta</taxon>
        <taxon>Spermatophyta</taxon>
        <taxon>Magnoliopsida</taxon>
        <taxon>Liliopsida</taxon>
        <taxon>Zingiberales</taxon>
        <taxon>Zingiberaceae</taxon>
        <taxon>Zingiber</taxon>
    </lineage>
</organism>
<accession>A0A8J5FVI0</accession>
<dbReference type="InterPro" id="IPR032675">
    <property type="entry name" value="LRR_dom_sf"/>
</dbReference>
<dbReference type="Gene3D" id="3.80.10.10">
    <property type="entry name" value="Ribonuclease Inhibitor"/>
    <property type="match status" value="1"/>
</dbReference>
<dbReference type="SUPFAM" id="SSF52058">
    <property type="entry name" value="L domain-like"/>
    <property type="match status" value="1"/>
</dbReference>
<proteinExistence type="predicted"/>
<dbReference type="PANTHER" id="PTHR45631:SF202">
    <property type="entry name" value="SENESCENCE-INDUCED RECEPTOR-LIKE SERINE_THREONINE-PROTEIN KINASE"/>
    <property type="match status" value="1"/>
</dbReference>
<dbReference type="AlphaFoldDB" id="A0A8J5FVI0"/>
<gene>
    <name evidence="1" type="ORF">ZIOFF_043546</name>
</gene>
<reference evidence="1 2" key="1">
    <citation type="submission" date="2020-08" db="EMBL/GenBank/DDBJ databases">
        <title>Plant Genome Project.</title>
        <authorList>
            <person name="Zhang R.-G."/>
        </authorList>
    </citation>
    <scope>NUCLEOTIDE SEQUENCE [LARGE SCALE GENOMIC DNA]</scope>
    <source>
        <tissue evidence="1">Rhizome</tissue>
    </source>
</reference>
<name>A0A8J5FVI0_ZINOF</name>
<protein>
    <submittedName>
        <fullName evidence="1">Uncharacterized protein</fullName>
    </submittedName>
</protein>
<evidence type="ECO:0000313" key="1">
    <source>
        <dbReference type="EMBL" id="KAG6495720.1"/>
    </source>
</evidence>
<dbReference type="PANTHER" id="PTHR45631">
    <property type="entry name" value="OS07G0107800 PROTEIN-RELATED"/>
    <property type="match status" value="1"/>
</dbReference>
<dbReference type="EMBL" id="JACMSC010000012">
    <property type="protein sequence ID" value="KAG6495720.1"/>
    <property type="molecule type" value="Genomic_DNA"/>
</dbReference>
<evidence type="ECO:0000313" key="2">
    <source>
        <dbReference type="Proteomes" id="UP000734854"/>
    </source>
</evidence>
<dbReference type="Proteomes" id="UP000734854">
    <property type="component" value="Unassembled WGS sequence"/>
</dbReference>
<sequence length="247" mass="28125">MASRLFWASRAASYLKISTFPRVFSIGSQQLHSPADPQCLRALHDHEQHLRALGYWRWYVSTFVPLRLSPPFSLLQCNREEYHAHQLLDGMLLKGLRQSGHGKRSSNSNSHLHNIDAMTAIKEQYRIQRNWMGDPCSPIVFVWDGLTCDYSLSNSPRVTALSLSSSGLMGEITKSFASLSALQNFDLTGNRLNGSIPSNLLEMAQNGLLTLRIGRLVLNGGIQLKMDRWMFQLKMDWFHMSIIFKSR</sequence>
<comment type="caution">
    <text evidence="1">The sequence shown here is derived from an EMBL/GenBank/DDBJ whole genome shotgun (WGS) entry which is preliminary data.</text>
</comment>